<dbReference type="Proteomes" id="UP001190700">
    <property type="component" value="Unassembled WGS sequence"/>
</dbReference>
<feature type="compositionally biased region" description="Basic and acidic residues" evidence="1">
    <location>
        <begin position="54"/>
        <end position="67"/>
    </location>
</feature>
<accession>A0AAE0FCB2</accession>
<proteinExistence type="predicted"/>
<reference evidence="2 3" key="1">
    <citation type="journal article" date="2015" name="Genome Biol. Evol.">
        <title>Comparative Genomics of a Bacterivorous Green Alga Reveals Evolutionary Causalities and Consequences of Phago-Mixotrophic Mode of Nutrition.</title>
        <authorList>
            <person name="Burns J.A."/>
            <person name="Paasch A."/>
            <person name="Narechania A."/>
            <person name="Kim E."/>
        </authorList>
    </citation>
    <scope>NUCLEOTIDE SEQUENCE [LARGE SCALE GENOMIC DNA]</scope>
    <source>
        <strain evidence="2 3">PLY_AMNH</strain>
    </source>
</reference>
<evidence type="ECO:0000256" key="1">
    <source>
        <dbReference type="SAM" id="MobiDB-lite"/>
    </source>
</evidence>
<protein>
    <submittedName>
        <fullName evidence="2">Uncharacterized protein</fullName>
    </submittedName>
</protein>
<feature type="region of interest" description="Disordered" evidence="1">
    <location>
        <begin position="1"/>
        <end position="129"/>
    </location>
</feature>
<dbReference type="EMBL" id="LGRX02020999">
    <property type="protein sequence ID" value="KAK3257111.1"/>
    <property type="molecule type" value="Genomic_DNA"/>
</dbReference>
<evidence type="ECO:0000313" key="2">
    <source>
        <dbReference type="EMBL" id="KAK3257111.1"/>
    </source>
</evidence>
<comment type="caution">
    <text evidence="2">The sequence shown here is derived from an EMBL/GenBank/DDBJ whole genome shotgun (WGS) entry which is preliminary data.</text>
</comment>
<organism evidence="2 3">
    <name type="scientific">Cymbomonas tetramitiformis</name>
    <dbReference type="NCBI Taxonomy" id="36881"/>
    <lineage>
        <taxon>Eukaryota</taxon>
        <taxon>Viridiplantae</taxon>
        <taxon>Chlorophyta</taxon>
        <taxon>Pyramimonadophyceae</taxon>
        <taxon>Pyramimonadales</taxon>
        <taxon>Pyramimonadaceae</taxon>
        <taxon>Cymbomonas</taxon>
    </lineage>
</organism>
<dbReference type="AlphaFoldDB" id="A0AAE0FCB2"/>
<sequence>MGGEMGVRCGSHGGRDGACRSGHTVEQVAITTGRLPQAQRLQPGGGGGGLRAIPDSRQRNADSRSDSRQPSLEQTAGLEITGLSRQSAEGTGVPTRRHAAYDPEELVGGRENGRSRRSSRAEPSTSIFA</sequence>
<keyword evidence="3" id="KW-1185">Reference proteome</keyword>
<gene>
    <name evidence="2" type="ORF">CYMTET_33792</name>
</gene>
<evidence type="ECO:0000313" key="3">
    <source>
        <dbReference type="Proteomes" id="UP001190700"/>
    </source>
</evidence>
<name>A0AAE0FCB2_9CHLO</name>